<dbReference type="GO" id="GO:0006231">
    <property type="term" value="P:dTMP biosynthetic process"/>
    <property type="evidence" value="ECO:0007669"/>
    <property type="project" value="InterPro"/>
</dbReference>
<proteinExistence type="predicted"/>
<accession>A0A7W2EAC7</accession>
<dbReference type="Pfam" id="PF02511">
    <property type="entry name" value="Thy1"/>
    <property type="match status" value="1"/>
</dbReference>
<evidence type="ECO:0000313" key="7">
    <source>
        <dbReference type="Proteomes" id="UP000523682"/>
    </source>
</evidence>
<dbReference type="GO" id="GO:0050797">
    <property type="term" value="F:thymidylate synthase (FAD) activity"/>
    <property type="evidence" value="ECO:0007669"/>
    <property type="project" value="InterPro"/>
</dbReference>
<dbReference type="AlphaFoldDB" id="A0A7W2EAC7"/>
<name>A0A7W2EAC7_9CORY</name>
<evidence type="ECO:0000256" key="4">
    <source>
        <dbReference type="ARBA" id="ARBA00022827"/>
    </source>
</evidence>
<keyword evidence="1" id="KW-0808">Transferase</keyword>
<keyword evidence="4" id="KW-0274">FAD</keyword>
<keyword evidence="7" id="KW-1185">Reference proteome</keyword>
<gene>
    <name evidence="6" type="ORF">H0193_03715</name>
</gene>
<reference evidence="6 7" key="1">
    <citation type="submission" date="2020-07" db="EMBL/GenBank/DDBJ databases">
        <title>Draft genome and description of Corynebacterium haemomassiliense strain Marseile-Q3615 sp. nov.</title>
        <authorList>
            <person name="Boxberger M."/>
            <person name="La Scola B."/>
        </authorList>
    </citation>
    <scope>NUCLEOTIDE SEQUENCE [LARGE SCALE GENOMIC DNA]</scope>
    <source>
        <strain evidence="6 7">Marseille-Q3615</strain>
    </source>
</reference>
<keyword evidence="5" id="KW-0521">NADP</keyword>
<keyword evidence="3" id="KW-0545">Nucleotide biosynthesis</keyword>
<protein>
    <submittedName>
        <fullName evidence="6">FAD-dependent thymidylate synthase</fullName>
    </submittedName>
</protein>
<keyword evidence="2" id="KW-0285">Flavoprotein</keyword>
<dbReference type="Gene3D" id="3.30.1360.170">
    <property type="match status" value="1"/>
</dbReference>
<comment type="caution">
    <text evidence="6">The sequence shown here is derived from an EMBL/GenBank/DDBJ whole genome shotgun (WGS) entry which is preliminary data.</text>
</comment>
<evidence type="ECO:0000256" key="3">
    <source>
        <dbReference type="ARBA" id="ARBA00022727"/>
    </source>
</evidence>
<dbReference type="InterPro" id="IPR036098">
    <property type="entry name" value="Thymidylate_synthase_ThyX_sf"/>
</dbReference>
<dbReference type="SUPFAM" id="SSF69796">
    <property type="entry name" value="Thymidylate synthase-complementing protein Thy1"/>
    <property type="match status" value="1"/>
</dbReference>
<evidence type="ECO:0000256" key="2">
    <source>
        <dbReference type="ARBA" id="ARBA00022630"/>
    </source>
</evidence>
<dbReference type="Proteomes" id="UP000523682">
    <property type="component" value="Unassembled WGS sequence"/>
</dbReference>
<dbReference type="InterPro" id="IPR003669">
    <property type="entry name" value="Thymidylate_synthase_ThyX"/>
</dbReference>
<dbReference type="EMBL" id="JACDTZ010000001">
    <property type="protein sequence ID" value="MBA5243927.1"/>
    <property type="molecule type" value="Genomic_DNA"/>
</dbReference>
<sequence length="210" mass="22298">MQVELVAATAMRIPVAEGVTQGEGAVAFAMLSDVPSASLLRRNADDLADSRAGLLEHASATLHVRGVSRDAAAAIRGHGLAVSERAADGAVVPAAIAADEELTRLFDAAVEEAEFVRGELLRALEDAMADEPNALVRRKRAREAADALVPAAAATELVATGTYRAWREFIAAHNGRFEHEEIRQLAGAVLDVMQREAPLLFGDLAEGERR</sequence>
<dbReference type="RefSeq" id="WP_181888610.1">
    <property type="nucleotide sequence ID" value="NZ_CP170998.1"/>
</dbReference>
<dbReference type="PROSITE" id="PS51331">
    <property type="entry name" value="THYX"/>
    <property type="match status" value="1"/>
</dbReference>
<dbReference type="GO" id="GO:0032259">
    <property type="term" value="P:methylation"/>
    <property type="evidence" value="ECO:0007669"/>
    <property type="project" value="UniProtKB-KW"/>
</dbReference>
<evidence type="ECO:0000313" key="6">
    <source>
        <dbReference type="EMBL" id="MBA5243927.1"/>
    </source>
</evidence>
<evidence type="ECO:0000256" key="1">
    <source>
        <dbReference type="ARBA" id="ARBA00022603"/>
    </source>
</evidence>
<organism evidence="6 7">
    <name type="scientific">Corynebacterium haemomassiliense</name>
    <dbReference type="NCBI Taxonomy" id="2754726"/>
    <lineage>
        <taxon>Bacteria</taxon>
        <taxon>Bacillati</taxon>
        <taxon>Actinomycetota</taxon>
        <taxon>Actinomycetes</taxon>
        <taxon>Mycobacteriales</taxon>
        <taxon>Corynebacteriaceae</taxon>
        <taxon>Corynebacterium</taxon>
    </lineage>
</organism>
<evidence type="ECO:0000256" key="5">
    <source>
        <dbReference type="ARBA" id="ARBA00022857"/>
    </source>
</evidence>
<dbReference type="GO" id="GO:0050660">
    <property type="term" value="F:flavin adenine dinucleotide binding"/>
    <property type="evidence" value="ECO:0007669"/>
    <property type="project" value="InterPro"/>
</dbReference>
<keyword evidence="1" id="KW-0489">Methyltransferase</keyword>